<proteinExistence type="predicted"/>
<evidence type="ECO:0000313" key="3">
    <source>
        <dbReference type="Proteomes" id="UP000054279"/>
    </source>
</evidence>
<keyword evidence="3" id="KW-1185">Reference proteome</keyword>
<evidence type="ECO:0000313" key="2">
    <source>
        <dbReference type="EMBL" id="KIJ29451.1"/>
    </source>
</evidence>
<evidence type="ECO:0000256" key="1">
    <source>
        <dbReference type="SAM" id="MobiDB-lite"/>
    </source>
</evidence>
<dbReference type="AlphaFoldDB" id="A0A0C9UVW7"/>
<organism evidence="2 3">
    <name type="scientific">Sphaerobolus stellatus (strain SS14)</name>
    <dbReference type="NCBI Taxonomy" id="990650"/>
    <lineage>
        <taxon>Eukaryota</taxon>
        <taxon>Fungi</taxon>
        <taxon>Dikarya</taxon>
        <taxon>Basidiomycota</taxon>
        <taxon>Agaricomycotina</taxon>
        <taxon>Agaricomycetes</taxon>
        <taxon>Phallomycetidae</taxon>
        <taxon>Geastrales</taxon>
        <taxon>Sphaerobolaceae</taxon>
        <taxon>Sphaerobolus</taxon>
    </lineage>
</organism>
<dbReference type="Proteomes" id="UP000054279">
    <property type="component" value="Unassembled WGS sequence"/>
</dbReference>
<reference evidence="2 3" key="1">
    <citation type="submission" date="2014-06" db="EMBL/GenBank/DDBJ databases">
        <title>Evolutionary Origins and Diversification of the Mycorrhizal Mutualists.</title>
        <authorList>
            <consortium name="DOE Joint Genome Institute"/>
            <consortium name="Mycorrhizal Genomics Consortium"/>
            <person name="Kohler A."/>
            <person name="Kuo A."/>
            <person name="Nagy L.G."/>
            <person name="Floudas D."/>
            <person name="Copeland A."/>
            <person name="Barry K.W."/>
            <person name="Cichocki N."/>
            <person name="Veneault-Fourrey C."/>
            <person name="LaButti K."/>
            <person name="Lindquist E.A."/>
            <person name="Lipzen A."/>
            <person name="Lundell T."/>
            <person name="Morin E."/>
            <person name="Murat C."/>
            <person name="Riley R."/>
            <person name="Ohm R."/>
            <person name="Sun H."/>
            <person name="Tunlid A."/>
            <person name="Henrissat B."/>
            <person name="Grigoriev I.V."/>
            <person name="Hibbett D.S."/>
            <person name="Martin F."/>
        </authorList>
    </citation>
    <scope>NUCLEOTIDE SEQUENCE [LARGE SCALE GENOMIC DNA]</scope>
    <source>
        <strain evidence="2 3">SS14</strain>
    </source>
</reference>
<dbReference type="HOGENOM" id="CLU_1950180_0_0_1"/>
<feature type="region of interest" description="Disordered" evidence="1">
    <location>
        <begin position="85"/>
        <end position="129"/>
    </location>
</feature>
<dbReference type="EMBL" id="KN837282">
    <property type="protein sequence ID" value="KIJ29451.1"/>
    <property type="molecule type" value="Genomic_DNA"/>
</dbReference>
<gene>
    <name evidence="2" type="ORF">M422DRAFT_269105</name>
</gene>
<sequence length="129" mass="15688">MSTEHLHSPIPPLIDPILHEEPRLRFETFEYHPSYPENETFPVPDRTEAVISMKELWQPIVDRYWNTVRAWIVVKNLEWEKAIARKEGREAKEREAKEAEKVERERVQRRKDREKDERVAKELGFRKRK</sequence>
<accession>A0A0C9UVW7</accession>
<protein>
    <submittedName>
        <fullName evidence="2">Uncharacterized protein</fullName>
    </submittedName>
</protein>
<name>A0A0C9UVW7_SPHS4</name>